<dbReference type="GO" id="GO:0016740">
    <property type="term" value="F:transferase activity"/>
    <property type="evidence" value="ECO:0007669"/>
    <property type="project" value="UniProtKB-KW"/>
</dbReference>
<feature type="domain" description="Glycosyltransferase 2-like" evidence="1">
    <location>
        <begin position="209"/>
        <end position="321"/>
    </location>
</feature>
<organism evidence="2 3">
    <name type="scientific">Actinoplanes xinjiangensis</name>
    <dbReference type="NCBI Taxonomy" id="512350"/>
    <lineage>
        <taxon>Bacteria</taxon>
        <taxon>Bacillati</taxon>
        <taxon>Actinomycetota</taxon>
        <taxon>Actinomycetes</taxon>
        <taxon>Micromonosporales</taxon>
        <taxon>Micromonosporaceae</taxon>
        <taxon>Actinoplanes</taxon>
    </lineage>
</organism>
<gene>
    <name evidence="2" type="ORF">BC793_103232</name>
</gene>
<proteinExistence type="predicted"/>
<dbReference type="CDD" id="cd00761">
    <property type="entry name" value="Glyco_tranf_GTA_type"/>
    <property type="match status" value="1"/>
</dbReference>
<sequence>MAEAQPAALLDDHVALAGAGAEVSLPNTAMRNRSVAARRVLARAAGIGLDEVLEAARRGDTRRIRRPVDPVLLAGLAQTIALQDELPGDRDDALALYALIRTARGARALPPAHQALHVQLVYAWQGPANARQLLGAYRRIPAAARESLEIDLANPHAGGFVEEETWLARFGALFPAPGPILAAAPEKVPFDRLAGSAGHPAETAGERVTVVVTAYRPGEGLLTAVRSIAAQSWPDLEIIVVDDASPPEHDAILAAAEDLDPRVRLIRLPANGGTYAARNAGLEAARGDFVTFQDSDDWSHPRRVEFQVRPMLTDPAVVATTSEGISVTDQLVMTRPGIRRGRVNVSSLLFRREAVIRRIGWFDPVRKAADSEFLERIQTAFGNDAVRRVAKPLALIRLSEGSLSRSEIRAYWMHPARTAYMSAYRCWHTTTRPLHRDRAERPFVVPAHLSGLSSSRHYDVVVAADWRFLTGVQRSALAEIRALREAGRSVAILHLESLRSVHRQRRSLSDGVQRLINSGRLEQVLETDDVTAGVVLVRQPEVLQFAPEDGCALRAGRVLIVADRAPARRDGSDRRYTVVAAGSAAERLFGRVPLWCPQDAAVRESLTDAEPTDFDLPMVAEPLDVARPLPGPRGQAVVGVDLCDAGEWPGDLAAALDVPRRCTDADVRLRLPETPRRPAGLPAHWLVYEPSDLDPRTFIAQLDFYLHFPPEHCAELISRPALEAAATGCVVFVPERLAGAFGEAAVPCTPEEAPALVRRFRDDPRRYAAQSVLARAAVARDHRPSAFADRIAALLPTGSPAAVGAPGSVGAPAPVQRVP</sequence>
<dbReference type="InterPro" id="IPR050834">
    <property type="entry name" value="Glycosyltransf_2"/>
</dbReference>
<keyword evidence="2" id="KW-0808">Transferase</keyword>
<dbReference type="SUPFAM" id="SSF53448">
    <property type="entry name" value="Nucleotide-diphospho-sugar transferases"/>
    <property type="match status" value="1"/>
</dbReference>
<dbReference type="PANTHER" id="PTHR43685">
    <property type="entry name" value="GLYCOSYLTRANSFERASE"/>
    <property type="match status" value="1"/>
</dbReference>
<protein>
    <submittedName>
        <fullName evidence="2">Glycosyl transferase family 2</fullName>
    </submittedName>
</protein>
<reference evidence="2 3" key="1">
    <citation type="submission" date="2018-05" db="EMBL/GenBank/DDBJ databases">
        <title>Genomic Encyclopedia of Archaeal and Bacterial Type Strains, Phase II (KMG-II): from individual species to whole genera.</title>
        <authorList>
            <person name="Goeker M."/>
        </authorList>
    </citation>
    <scope>NUCLEOTIDE SEQUENCE [LARGE SCALE GENOMIC DNA]</scope>
    <source>
        <strain evidence="2 3">DSM 45184</strain>
    </source>
</reference>
<dbReference type="InterPro" id="IPR001173">
    <property type="entry name" value="Glyco_trans_2-like"/>
</dbReference>
<dbReference type="EMBL" id="QGGR01000003">
    <property type="protein sequence ID" value="PWK50350.1"/>
    <property type="molecule type" value="Genomic_DNA"/>
</dbReference>
<dbReference type="InterPro" id="IPR029044">
    <property type="entry name" value="Nucleotide-diphossugar_trans"/>
</dbReference>
<dbReference type="AlphaFoldDB" id="A0A316FRN4"/>
<dbReference type="Proteomes" id="UP000245697">
    <property type="component" value="Unassembled WGS sequence"/>
</dbReference>
<dbReference type="RefSeq" id="WP_109590840.1">
    <property type="nucleotide sequence ID" value="NZ_BONA01000005.1"/>
</dbReference>
<keyword evidence="3" id="KW-1185">Reference proteome</keyword>
<evidence type="ECO:0000313" key="2">
    <source>
        <dbReference type="EMBL" id="PWK50350.1"/>
    </source>
</evidence>
<dbReference type="OrthoDB" id="8549922at2"/>
<evidence type="ECO:0000259" key="1">
    <source>
        <dbReference type="Pfam" id="PF00535"/>
    </source>
</evidence>
<dbReference type="Gene3D" id="3.90.550.10">
    <property type="entry name" value="Spore Coat Polysaccharide Biosynthesis Protein SpsA, Chain A"/>
    <property type="match status" value="1"/>
</dbReference>
<comment type="caution">
    <text evidence="2">The sequence shown here is derived from an EMBL/GenBank/DDBJ whole genome shotgun (WGS) entry which is preliminary data.</text>
</comment>
<name>A0A316FRN4_9ACTN</name>
<accession>A0A316FRN4</accession>
<dbReference type="Pfam" id="PF00535">
    <property type="entry name" value="Glycos_transf_2"/>
    <property type="match status" value="1"/>
</dbReference>
<dbReference type="PANTHER" id="PTHR43685:SF2">
    <property type="entry name" value="GLYCOSYLTRANSFERASE 2-LIKE DOMAIN-CONTAINING PROTEIN"/>
    <property type="match status" value="1"/>
</dbReference>
<evidence type="ECO:0000313" key="3">
    <source>
        <dbReference type="Proteomes" id="UP000245697"/>
    </source>
</evidence>